<gene>
    <name evidence="1" type="ORF">HMPREF0216_02125</name>
</gene>
<dbReference type="Proteomes" id="UP000010420">
    <property type="component" value="Unassembled WGS sequence"/>
</dbReference>
<reference evidence="1 2" key="1">
    <citation type="submission" date="2012-05" db="EMBL/GenBank/DDBJ databases">
        <authorList>
            <person name="Weinstock G."/>
            <person name="Sodergren E."/>
            <person name="Lobos E.A."/>
            <person name="Fulton L."/>
            <person name="Fulton R."/>
            <person name="Courtney L."/>
            <person name="Fronick C."/>
            <person name="O'Laughlin M."/>
            <person name="Godfrey J."/>
            <person name="Wilson R.M."/>
            <person name="Miner T."/>
            <person name="Farmer C."/>
            <person name="Delehaunty K."/>
            <person name="Cordes M."/>
            <person name="Minx P."/>
            <person name="Tomlinson C."/>
            <person name="Chen J."/>
            <person name="Wollam A."/>
            <person name="Pepin K.H."/>
            <person name="Bhonagiri V."/>
            <person name="Zhang X."/>
            <person name="Suruliraj S."/>
            <person name="Warren W."/>
            <person name="Mitreva M."/>
            <person name="Mardis E.R."/>
            <person name="Wilson R.K."/>
        </authorList>
    </citation>
    <scope>NUCLEOTIDE SEQUENCE [LARGE SCALE GENOMIC DNA]</scope>
    <source>
        <strain evidence="1 2">DSM 1785</strain>
    </source>
</reference>
<protein>
    <submittedName>
        <fullName evidence="1">Uncharacterized protein</fullName>
    </submittedName>
</protein>
<accession>L1QDR0</accession>
<name>L1QDR0_9CLOT</name>
<dbReference type="EMBL" id="AMEZ01000059">
    <property type="protein sequence ID" value="EKY26086.1"/>
    <property type="molecule type" value="Genomic_DNA"/>
</dbReference>
<sequence length="78" mass="9309">MWGLWVMSKCPFWSSKKENISCNKECPMNPIKNNNETCPFIEHLLTEKIVFKDVIDEEFAYSKDENLDYMISSYGKYR</sequence>
<dbReference type="HOGENOM" id="CLU_197374_0_0_9"/>
<organism evidence="1 2">
    <name type="scientific">Clostridium celatum DSM 1785</name>
    <dbReference type="NCBI Taxonomy" id="545697"/>
    <lineage>
        <taxon>Bacteria</taxon>
        <taxon>Bacillati</taxon>
        <taxon>Bacillota</taxon>
        <taxon>Clostridia</taxon>
        <taxon>Eubacteriales</taxon>
        <taxon>Clostridiaceae</taxon>
        <taxon>Clostridium</taxon>
    </lineage>
</organism>
<keyword evidence="2" id="KW-1185">Reference proteome</keyword>
<dbReference type="eggNOG" id="ENOG5032562">
    <property type="taxonomic scope" value="Bacteria"/>
</dbReference>
<evidence type="ECO:0000313" key="1">
    <source>
        <dbReference type="EMBL" id="EKY26086.1"/>
    </source>
</evidence>
<dbReference type="AlphaFoldDB" id="L1QDR0"/>
<dbReference type="PATRIC" id="fig|545697.3.peg.2088"/>
<proteinExistence type="predicted"/>
<comment type="caution">
    <text evidence="1">The sequence shown here is derived from an EMBL/GenBank/DDBJ whole genome shotgun (WGS) entry which is preliminary data.</text>
</comment>
<evidence type="ECO:0000313" key="2">
    <source>
        <dbReference type="Proteomes" id="UP000010420"/>
    </source>
</evidence>